<comment type="caution">
    <text evidence="20">The sequence shown here is derived from an EMBL/GenBank/DDBJ whole genome shotgun (WGS) entry which is preliminary data.</text>
</comment>
<dbReference type="SMART" id="SM00448">
    <property type="entry name" value="REC"/>
    <property type="match status" value="2"/>
</dbReference>
<evidence type="ECO:0000313" key="20">
    <source>
        <dbReference type="EMBL" id="PKR48596.1"/>
    </source>
</evidence>
<keyword evidence="21" id="KW-1185">Reference proteome</keyword>
<accession>A0ABX4R5P5</accession>
<feature type="transmembrane region" description="Helical" evidence="16">
    <location>
        <begin position="357"/>
        <end position="383"/>
    </location>
</feature>
<evidence type="ECO:0000256" key="12">
    <source>
        <dbReference type="PROSITE-ProRule" id="PRU00110"/>
    </source>
</evidence>
<feature type="region of interest" description="Disordered" evidence="15">
    <location>
        <begin position="922"/>
        <end position="958"/>
    </location>
</feature>
<feature type="coiled-coil region" evidence="14">
    <location>
        <begin position="390"/>
        <end position="417"/>
    </location>
</feature>
<evidence type="ECO:0000256" key="5">
    <source>
        <dbReference type="ARBA" id="ARBA00022553"/>
    </source>
</evidence>
<evidence type="ECO:0000256" key="6">
    <source>
        <dbReference type="ARBA" id="ARBA00022692"/>
    </source>
</evidence>
<dbReference type="InterPro" id="IPR036097">
    <property type="entry name" value="HisK_dim/P_sf"/>
</dbReference>
<dbReference type="Gene3D" id="3.30.565.10">
    <property type="entry name" value="Histidine kinase-like ATPase, C-terminal domain"/>
    <property type="match status" value="1"/>
</dbReference>
<comment type="subcellular location">
    <subcellularLocation>
        <location evidence="2">Cell membrane</location>
        <topology evidence="2">Multi-pass membrane protein</topology>
    </subcellularLocation>
</comment>
<dbReference type="Pfam" id="PF02518">
    <property type="entry name" value="HATPase_c"/>
    <property type="match status" value="1"/>
</dbReference>
<feature type="modified residue" description="Phosphohistidine" evidence="12">
    <location>
        <position position="1019"/>
    </location>
</feature>
<keyword evidence="14" id="KW-0175">Coiled coil</keyword>
<dbReference type="Pfam" id="PF00512">
    <property type="entry name" value="HisKA"/>
    <property type="match status" value="1"/>
</dbReference>
<feature type="modified residue" description="4-aspartylphosphate" evidence="13">
    <location>
        <position position="712"/>
    </location>
</feature>
<dbReference type="Pfam" id="PF00072">
    <property type="entry name" value="Response_reg"/>
    <property type="match status" value="2"/>
</dbReference>
<feature type="transmembrane region" description="Helical" evidence="16">
    <location>
        <begin position="89"/>
        <end position="109"/>
    </location>
</feature>
<evidence type="ECO:0000256" key="11">
    <source>
        <dbReference type="ARBA" id="ARBA00023136"/>
    </source>
</evidence>
<proteinExistence type="predicted"/>
<keyword evidence="5 13" id="KW-0597">Phosphoprotein</keyword>
<dbReference type="PANTHER" id="PTHR45339">
    <property type="entry name" value="HYBRID SIGNAL TRANSDUCTION HISTIDINE KINASE J"/>
    <property type="match status" value="1"/>
</dbReference>
<dbReference type="SUPFAM" id="SSF52172">
    <property type="entry name" value="CheY-like"/>
    <property type="match status" value="2"/>
</dbReference>
<dbReference type="InterPro" id="IPR001789">
    <property type="entry name" value="Sig_transdc_resp-reg_receiver"/>
</dbReference>
<dbReference type="CDD" id="cd17546">
    <property type="entry name" value="REC_hyHK_CKI1_RcsC-like"/>
    <property type="match status" value="2"/>
</dbReference>
<feature type="domain" description="Histidine kinase" evidence="17">
    <location>
        <begin position="424"/>
        <end position="643"/>
    </location>
</feature>
<dbReference type="InterPro" id="IPR011006">
    <property type="entry name" value="CheY-like_superfamily"/>
</dbReference>
<dbReference type="SUPFAM" id="SSF47384">
    <property type="entry name" value="Homodimeric domain of signal transducing histidine kinase"/>
    <property type="match status" value="1"/>
</dbReference>
<dbReference type="Gene3D" id="3.40.50.2300">
    <property type="match status" value="2"/>
</dbReference>
<keyword evidence="7" id="KW-0547">Nucleotide-binding</keyword>
<organism evidence="20 21">
    <name type="scientific">Thalassospira povalilytica</name>
    <dbReference type="NCBI Taxonomy" id="732237"/>
    <lineage>
        <taxon>Bacteria</taxon>
        <taxon>Pseudomonadati</taxon>
        <taxon>Pseudomonadota</taxon>
        <taxon>Alphaproteobacteria</taxon>
        <taxon>Rhodospirillales</taxon>
        <taxon>Thalassospiraceae</taxon>
        <taxon>Thalassospira</taxon>
    </lineage>
</organism>
<evidence type="ECO:0000259" key="17">
    <source>
        <dbReference type="PROSITE" id="PS50109"/>
    </source>
</evidence>
<dbReference type="SMART" id="SM00387">
    <property type="entry name" value="HATPase_c"/>
    <property type="match status" value="1"/>
</dbReference>
<feature type="domain" description="Response regulatory" evidence="18">
    <location>
        <begin position="661"/>
        <end position="778"/>
    </location>
</feature>
<dbReference type="PROSITE" id="PS50109">
    <property type="entry name" value="HIS_KIN"/>
    <property type="match status" value="1"/>
</dbReference>
<feature type="modified residue" description="4-aspartylphosphate" evidence="13">
    <location>
        <position position="852"/>
    </location>
</feature>
<dbReference type="EC" id="2.7.13.3" evidence="3"/>
<dbReference type="InterPro" id="IPR036641">
    <property type="entry name" value="HPT_dom_sf"/>
</dbReference>
<evidence type="ECO:0000256" key="4">
    <source>
        <dbReference type="ARBA" id="ARBA00022475"/>
    </source>
</evidence>
<dbReference type="PROSITE" id="PS50894">
    <property type="entry name" value="HPT"/>
    <property type="match status" value="1"/>
</dbReference>
<comment type="catalytic activity">
    <reaction evidence="1">
        <text>ATP + protein L-histidine = ADP + protein N-phospho-L-histidine.</text>
        <dbReference type="EC" id="2.7.13.3"/>
    </reaction>
</comment>
<dbReference type="Proteomes" id="UP000233365">
    <property type="component" value="Unassembled WGS sequence"/>
</dbReference>
<dbReference type="CDD" id="cd16922">
    <property type="entry name" value="HATPase_EvgS-ArcB-TorS-like"/>
    <property type="match status" value="1"/>
</dbReference>
<evidence type="ECO:0000256" key="15">
    <source>
        <dbReference type="SAM" id="MobiDB-lite"/>
    </source>
</evidence>
<evidence type="ECO:0000313" key="21">
    <source>
        <dbReference type="Proteomes" id="UP000233365"/>
    </source>
</evidence>
<keyword evidence="11 16" id="KW-0472">Membrane</keyword>
<keyword evidence="4" id="KW-1003">Cell membrane</keyword>
<dbReference type="PROSITE" id="PS50110">
    <property type="entry name" value="RESPONSE_REGULATORY"/>
    <property type="match status" value="2"/>
</dbReference>
<evidence type="ECO:0000256" key="1">
    <source>
        <dbReference type="ARBA" id="ARBA00000085"/>
    </source>
</evidence>
<feature type="domain" description="HPt" evidence="19">
    <location>
        <begin position="980"/>
        <end position="1073"/>
    </location>
</feature>
<evidence type="ECO:0000256" key="7">
    <source>
        <dbReference type="ARBA" id="ARBA00022741"/>
    </source>
</evidence>
<dbReference type="PANTHER" id="PTHR45339:SF1">
    <property type="entry name" value="HYBRID SIGNAL TRANSDUCTION HISTIDINE KINASE J"/>
    <property type="match status" value="1"/>
</dbReference>
<sequence>MLRDFFVPVHLQTTEKQNSLVLNLLTIHSGRSGCTEKIFAIALQVETPHTTCNALILSRTDAFAFETRMTRDDFMLEGLKQALLRRSSMPVTLAAAAITLLVLGFNYYVHFPLSENAEQRELRSLTNLLDGYASQVEEQMIGVETTLTALGSIIYDERYSAREKHLLLKQAADALDIVRVFGVTDINGRIIHSSRSFPAPDVDLSGRDYVQYFLKGGDAPRFLSGPVKNLVDGRWQLSFARAIRNPYGQLVGVISTVIDPGTMIERIAKSTIPVDYVTLLDRNFNLVARKPAKDEMISKSMADAEIYTDVANSSERIVANVYSNVFTGQARFGVAERVFHDTLVISTSRPYDYAMQYWNVFSTGITIASVILLVFMIGILWTINLRALATQRYNKKLQTINSELEIARNDAEKLARIKDDFLANMSHEIRTPMNAIFGLTQLLKRTPLEQQQSEYVRQIGLSGKFLLGVIDEILTFSKIEANELVLDQEPFVLPDVIDNVGSIMSMSVNDKAIEAVIDVAPDVPRSIIGDSQRLQQILVNLISNAIKFTDAGTVRLDVHKEHAPEPILCFQVTDTGIGIPENQQATIFNPFTQADASTTRKYGGTGLGLAISNRLATAMGGEITLRSSPGRGSTFTLKIPLRVGPNDIAPPLYFEKVDNLRVLIVDDQEPTREALQTIAHSLYVKADTAPDGQTAIDMLLNAKVPYDILMIDWQMPGLNGLETIERIPADKLEKMPAIIMVTAYERDLLSQTKNAEKYELLTKPVTGSSFMDAITSVSDASAAIRPGCAPAYKITDNALAGLKVLVAEDNIVNQQVAKDLLTSLGAKVHIADNGIKAVAAVEKHSFDIVLMDVQMPEMTGLEATERLRSSYPDLDLPIIALTAGVLENEQHKCREAGMNDFVGKPFDFELIVSKILKHVRVGSKSNRSNPAPKPADETVSSADSSPADAPAIPAQQATGSAWDDFPLHEEKLAIELTAGSVDLYHRLCKLYDPQARDCQTQIHQAIKDNETKTLSEQLHIMKGSSSQVAATRISKMSAEMERLTHNGEIEKVAAMLDEFDRVLDETLAILATKGDETSS</sequence>
<evidence type="ECO:0000259" key="19">
    <source>
        <dbReference type="PROSITE" id="PS50894"/>
    </source>
</evidence>
<evidence type="ECO:0000256" key="13">
    <source>
        <dbReference type="PROSITE-ProRule" id="PRU00169"/>
    </source>
</evidence>
<dbReference type="InterPro" id="IPR003661">
    <property type="entry name" value="HisK_dim/P_dom"/>
</dbReference>
<protein>
    <recommendedName>
        <fullName evidence="3">histidine kinase</fullName>
        <ecNumber evidence="3">2.7.13.3</ecNumber>
    </recommendedName>
</protein>
<dbReference type="InterPro" id="IPR005467">
    <property type="entry name" value="His_kinase_dom"/>
</dbReference>
<evidence type="ECO:0000259" key="18">
    <source>
        <dbReference type="PROSITE" id="PS50110"/>
    </source>
</evidence>
<dbReference type="InterPro" id="IPR008207">
    <property type="entry name" value="Sig_transdc_His_kin_Hpt_dom"/>
</dbReference>
<evidence type="ECO:0000256" key="3">
    <source>
        <dbReference type="ARBA" id="ARBA00012438"/>
    </source>
</evidence>
<dbReference type="InterPro" id="IPR003594">
    <property type="entry name" value="HATPase_dom"/>
</dbReference>
<dbReference type="Pfam" id="PF01627">
    <property type="entry name" value="Hpt"/>
    <property type="match status" value="1"/>
</dbReference>
<reference evidence="20 21" key="1">
    <citation type="submission" date="2017-11" db="EMBL/GenBank/DDBJ databases">
        <title>Biodiversity and function of Thalassospira species in the particle-attached aromatic-hydrocarbon-degrading consortia from the surface seawater of the China South Sea.</title>
        <authorList>
            <person name="Dong C."/>
            <person name="Liu R."/>
            <person name="Shao Z."/>
        </authorList>
    </citation>
    <scope>NUCLEOTIDE SEQUENCE [LARGE SCALE GENOMIC DNA]</scope>
    <source>
        <strain evidence="20 21">139Z-12</strain>
    </source>
</reference>
<dbReference type="Gene3D" id="1.10.287.130">
    <property type="match status" value="1"/>
</dbReference>
<dbReference type="SMART" id="SM00388">
    <property type="entry name" value="HisKA"/>
    <property type="match status" value="1"/>
</dbReference>
<dbReference type="InterPro" id="IPR033479">
    <property type="entry name" value="dCache_1"/>
</dbReference>
<name>A0ABX4R5P5_9PROT</name>
<dbReference type="Pfam" id="PF02743">
    <property type="entry name" value="dCache_1"/>
    <property type="match status" value="1"/>
</dbReference>
<evidence type="ECO:0000256" key="14">
    <source>
        <dbReference type="SAM" id="Coils"/>
    </source>
</evidence>
<dbReference type="Gene3D" id="1.20.120.160">
    <property type="entry name" value="HPT domain"/>
    <property type="match status" value="1"/>
</dbReference>
<evidence type="ECO:0000256" key="9">
    <source>
        <dbReference type="ARBA" id="ARBA00022989"/>
    </source>
</evidence>
<evidence type="ECO:0000256" key="2">
    <source>
        <dbReference type="ARBA" id="ARBA00004651"/>
    </source>
</evidence>
<keyword evidence="6 16" id="KW-0812">Transmembrane</keyword>
<feature type="domain" description="Response regulatory" evidence="18">
    <location>
        <begin position="803"/>
        <end position="919"/>
    </location>
</feature>
<dbReference type="SUPFAM" id="SSF55874">
    <property type="entry name" value="ATPase domain of HSP90 chaperone/DNA topoisomerase II/histidine kinase"/>
    <property type="match status" value="1"/>
</dbReference>
<keyword evidence="9 16" id="KW-1133">Transmembrane helix</keyword>
<dbReference type="SUPFAM" id="SSF47226">
    <property type="entry name" value="Histidine-containing phosphotransfer domain, HPT domain"/>
    <property type="match status" value="1"/>
</dbReference>
<dbReference type="Gene3D" id="3.30.450.20">
    <property type="entry name" value="PAS domain"/>
    <property type="match status" value="1"/>
</dbReference>
<dbReference type="CDD" id="cd00082">
    <property type="entry name" value="HisKA"/>
    <property type="match status" value="1"/>
</dbReference>
<evidence type="ECO:0000256" key="8">
    <source>
        <dbReference type="ARBA" id="ARBA00022840"/>
    </source>
</evidence>
<dbReference type="EMBL" id="PGTS01000005">
    <property type="protein sequence ID" value="PKR48596.1"/>
    <property type="molecule type" value="Genomic_DNA"/>
</dbReference>
<keyword evidence="8" id="KW-0067">ATP-binding</keyword>
<dbReference type="InterPro" id="IPR036890">
    <property type="entry name" value="HATPase_C_sf"/>
</dbReference>
<dbReference type="CDD" id="cd12914">
    <property type="entry name" value="PDC1_DGC_like"/>
    <property type="match status" value="1"/>
</dbReference>
<dbReference type="PRINTS" id="PR00344">
    <property type="entry name" value="BCTRLSENSOR"/>
</dbReference>
<keyword evidence="10" id="KW-0902">Two-component regulatory system</keyword>
<dbReference type="InterPro" id="IPR004358">
    <property type="entry name" value="Sig_transdc_His_kin-like_C"/>
</dbReference>
<evidence type="ECO:0000256" key="16">
    <source>
        <dbReference type="SAM" id="Phobius"/>
    </source>
</evidence>
<feature type="compositionally biased region" description="Low complexity" evidence="15">
    <location>
        <begin position="940"/>
        <end position="957"/>
    </location>
</feature>
<evidence type="ECO:0000256" key="10">
    <source>
        <dbReference type="ARBA" id="ARBA00023012"/>
    </source>
</evidence>
<gene>
    <name evidence="20" type="ORF">CU041_13970</name>
</gene>